<name>A0A9P4NLE9_9PEZI</name>
<organism evidence="3 4">
    <name type="scientific">Tothia fuscella</name>
    <dbReference type="NCBI Taxonomy" id="1048955"/>
    <lineage>
        <taxon>Eukaryota</taxon>
        <taxon>Fungi</taxon>
        <taxon>Dikarya</taxon>
        <taxon>Ascomycota</taxon>
        <taxon>Pezizomycotina</taxon>
        <taxon>Dothideomycetes</taxon>
        <taxon>Pleosporomycetidae</taxon>
        <taxon>Venturiales</taxon>
        <taxon>Cylindrosympodiaceae</taxon>
        <taxon>Tothia</taxon>
    </lineage>
</organism>
<dbReference type="PANTHER" id="PTHR30344">
    <property type="entry name" value="6-PHOSPHOGLUCONOLACTONASE-RELATED"/>
    <property type="match status" value="1"/>
</dbReference>
<evidence type="ECO:0000256" key="1">
    <source>
        <dbReference type="ARBA" id="ARBA00005564"/>
    </source>
</evidence>
<evidence type="ECO:0000256" key="2">
    <source>
        <dbReference type="SAM" id="SignalP"/>
    </source>
</evidence>
<protein>
    <submittedName>
        <fullName evidence="3">3-carboxy-cis,cis-mucoante lactonizing enzyme</fullName>
    </submittedName>
</protein>
<reference evidence="3" key="1">
    <citation type="journal article" date="2020" name="Stud. Mycol.">
        <title>101 Dothideomycetes genomes: a test case for predicting lifestyles and emergence of pathogens.</title>
        <authorList>
            <person name="Haridas S."/>
            <person name="Albert R."/>
            <person name="Binder M."/>
            <person name="Bloem J."/>
            <person name="Labutti K."/>
            <person name="Salamov A."/>
            <person name="Andreopoulos B."/>
            <person name="Baker S."/>
            <person name="Barry K."/>
            <person name="Bills G."/>
            <person name="Bluhm B."/>
            <person name="Cannon C."/>
            <person name="Castanera R."/>
            <person name="Culley D."/>
            <person name="Daum C."/>
            <person name="Ezra D."/>
            <person name="Gonzalez J."/>
            <person name="Henrissat B."/>
            <person name="Kuo A."/>
            <person name="Liang C."/>
            <person name="Lipzen A."/>
            <person name="Lutzoni F."/>
            <person name="Magnuson J."/>
            <person name="Mondo S."/>
            <person name="Nolan M."/>
            <person name="Ohm R."/>
            <person name="Pangilinan J."/>
            <person name="Park H.-J."/>
            <person name="Ramirez L."/>
            <person name="Alfaro M."/>
            <person name="Sun H."/>
            <person name="Tritt A."/>
            <person name="Yoshinaga Y."/>
            <person name="Zwiers L.-H."/>
            <person name="Turgeon B."/>
            <person name="Goodwin S."/>
            <person name="Spatafora J."/>
            <person name="Crous P."/>
            <person name="Grigoriev I."/>
        </authorList>
    </citation>
    <scope>NUCLEOTIDE SEQUENCE</scope>
    <source>
        <strain evidence="3">CBS 130266</strain>
    </source>
</reference>
<keyword evidence="4" id="KW-1185">Reference proteome</keyword>
<dbReference type="AlphaFoldDB" id="A0A9P4NLE9"/>
<dbReference type="Proteomes" id="UP000800235">
    <property type="component" value="Unassembled WGS sequence"/>
</dbReference>
<feature type="chain" id="PRO_5040379066" evidence="2">
    <location>
        <begin position="17"/>
        <end position="365"/>
    </location>
</feature>
<comment type="similarity">
    <text evidence="1">Belongs to the cycloisomerase 2 family.</text>
</comment>
<accession>A0A9P4NLE9</accession>
<dbReference type="Pfam" id="PF10282">
    <property type="entry name" value="Lactonase"/>
    <property type="match status" value="1"/>
</dbReference>
<gene>
    <name evidence="3" type="ORF">EJ08DRAFT_367285</name>
</gene>
<evidence type="ECO:0000313" key="4">
    <source>
        <dbReference type="Proteomes" id="UP000800235"/>
    </source>
</evidence>
<evidence type="ECO:0000313" key="3">
    <source>
        <dbReference type="EMBL" id="KAF2427194.1"/>
    </source>
</evidence>
<dbReference type="InterPro" id="IPR050282">
    <property type="entry name" value="Cycloisomerase_2"/>
</dbReference>
<dbReference type="EMBL" id="MU007062">
    <property type="protein sequence ID" value="KAF2427194.1"/>
    <property type="molecule type" value="Genomic_DNA"/>
</dbReference>
<dbReference type="GO" id="GO:0017057">
    <property type="term" value="F:6-phosphogluconolactonase activity"/>
    <property type="evidence" value="ECO:0007669"/>
    <property type="project" value="TreeGrafter"/>
</dbReference>
<sequence length="365" mass="38967">MLRSLLFSAVVLTTHAAKHHFFVGTYGTPAIYGVEFDNIANSLRVVENNTTRSENEWLALSYDAKTLYSSGASGWSSFNITSPTTLGLQSNTTPTIGDCNKVNGVYVLASRKAPYSLYGSLACANWIGVGPTGEVGKATPVPYNEAAVIYGMALDPTNTYLYSSDWKNGKIWTHRIKDDGSLELVGSTDAPSNVSRPRSIQVHPSGKSLYVLLESWNVVAYYTIDSATHLPKYSQATYPIIASNANAGSYGAQSAALSTKGSILWVTAHSRTIGQSGYLSGFRLDENGLPLELLFQVTTPNSGGKALNVASSPFAESTVALTESEKGSVSVWQYKNATAVQLASVDIVDAQGPNGGCCSDVQWLD</sequence>
<dbReference type="PANTHER" id="PTHR30344:SF4">
    <property type="entry name" value="CYCLASE, PUTATIVE (AFU_ORTHOLOGUE AFUA_6G11580)-RELATED"/>
    <property type="match status" value="1"/>
</dbReference>
<keyword evidence="2" id="KW-0732">Signal</keyword>
<dbReference type="InterPro" id="IPR015943">
    <property type="entry name" value="WD40/YVTN_repeat-like_dom_sf"/>
</dbReference>
<dbReference type="Gene3D" id="2.130.10.10">
    <property type="entry name" value="YVTN repeat-like/Quinoprotein amine dehydrogenase"/>
    <property type="match status" value="1"/>
</dbReference>
<dbReference type="OrthoDB" id="1715191at2759"/>
<dbReference type="InterPro" id="IPR019405">
    <property type="entry name" value="Lactonase_7-beta_prop"/>
</dbReference>
<dbReference type="SUPFAM" id="SSF75011">
    <property type="entry name" value="3-carboxy-cis,cis-mucoante lactonizing enzyme"/>
    <property type="match status" value="1"/>
</dbReference>
<feature type="signal peptide" evidence="2">
    <location>
        <begin position="1"/>
        <end position="16"/>
    </location>
</feature>
<comment type="caution">
    <text evidence="3">The sequence shown here is derived from an EMBL/GenBank/DDBJ whole genome shotgun (WGS) entry which is preliminary data.</text>
</comment>
<proteinExistence type="inferred from homology"/>